<comment type="caution">
    <text evidence="2">The sequence shown here is derived from an EMBL/GenBank/DDBJ whole genome shotgun (WGS) entry which is preliminary data.</text>
</comment>
<evidence type="ECO:0000313" key="3">
    <source>
        <dbReference type="Proteomes" id="UP001140949"/>
    </source>
</evidence>
<dbReference type="EMBL" id="JANAVB010039185">
    <property type="protein sequence ID" value="KAJ6800176.1"/>
    <property type="molecule type" value="Genomic_DNA"/>
</dbReference>
<organism evidence="2 3">
    <name type="scientific">Iris pallida</name>
    <name type="common">Sweet iris</name>
    <dbReference type="NCBI Taxonomy" id="29817"/>
    <lineage>
        <taxon>Eukaryota</taxon>
        <taxon>Viridiplantae</taxon>
        <taxon>Streptophyta</taxon>
        <taxon>Embryophyta</taxon>
        <taxon>Tracheophyta</taxon>
        <taxon>Spermatophyta</taxon>
        <taxon>Magnoliopsida</taxon>
        <taxon>Liliopsida</taxon>
        <taxon>Asparagales</taxon>
        <taxon>Iridaceae</taxon>
        <taxon>Iridoideae</taxon>
        <taxon>Irideae</taxon>
        <taxon>Iris</taxon>
    </lineage>
</organism>
<comment type="similarity">
    <text evidence="1">Belongs to the REF/SRPP family.</text>
</comment>
<name>A0AAX6E7Z4_IRIPA</name>
<reference evidence="2" key="2">
    <citation type="submission" date="2023-04" db="EMBL/GenBank/DDBJ databases">
        <authorList>
            <person name="Bruccoleri R.E."/>
            <person name="Oakeley E.J."/>
            <person name="Faust A.-M."/>
            <person name="Dessus-Babus S."/>
            <person name="Altorfer M."/>
            <person name="Burckhardt D."/>
            <person name="Oertli M."/>
            <person name="Naumann U."/>
            <person name="Petersen F."/>
            <person name="Wong J."/>
        </authorList>
    </citation>
    <scope>NUCLEOTIDE SEQUENCE</scope>
    <source>
        <strain evidence="2">GSM-AAB239-AS_SAM_17_03QT</strain>
        <tissue evidence="2">Leaf</tissue>
    </source>
</reference>
<accession>A0AAX6E7Z4</accession>
<evidence type="ECO:0000256" key="1">
    <source>
        <dbReference type="ARBA" id="ARBA00009737"/>
    </source>
</evidence>
<dbReference type="AlphaFoldDB" id="A0AAX6E7Z4"/>
<evidence type="ECO:0000313" key="2">
    <source>
        <dbReference type="EMBL" id="KAJ6800176.1"/>
    </source>
</evidence>
<protein>
    <submittedName>
        <fullName evidence="2">Stress-related protein-like isoform X1</fullName>
    </submittedName>
</protein>
<dbReference type="Pfam" id="PF05755">
    <property type="entry name" value="REF"/>
    <property type="match status" value="1"/>
</dbReference>
<keyword evidence="3" id="KW-1185">Reference proteome</keyword>
<proteinExistence type="inferred from homology"/>
<dbReference type="Proteomes" id="UP001140949">
    <property type="component" value="Unassembled WGS sequence"/>
</dbReference>
<reference evidence="2" key="1">
    <citation type="journal article" date="2023" name="GigaByte">
        <title>Genome assembly of the bearded iris, Iris pallida Lam.</title>
        <authorList>
            <person name="Bruccoleri R.E."/>
            <person name="Oakeley E.J."/>
            <person name="Faust A.M.E."/>
            <person name="Altorfer M."/>
            <person name="Dessus-Babus S."/>
            <person name="Burckhardt D."/>
            <person name="Oertli M."/>
            <person name="Naumann U."/>
            <person name="Petersen F."/>
            <person name="Wong J."/>
        </authorList>
    </citation>
    <scope>NUCLEOTIDE SEQUENCE</scope>
    <source>
        <strain evidence="2">GSM-AAB239-AS_SAM_17_03QT</strain>
    </source>
</reference>
<dbReference type="PANTHER" id="PTHR33732:SF3">
    <property type="entry name" value="OS07G0671800 PROTEIN"/>
    <property type="match status" value="1"/>
</dbReference>
<sequence length="248" mass="27038">MADSDVHIDRIEGEEQAMEQQRQKLEYLEFVQVAALQALFCASRIYSFAKERSGPLKPGVETVEGTFKSVVGPVYDKFHGVPFEVLKFVDAKMGESVGEIGRHVPSPVKEASNQVYNAAQKAPEVARSISGEVRRAGVISTATGIARAAYTKAEPTAKELYGKYEPVAEQYAVSAWQTLNRLPVFPQVAHILVPTAAHWSDKYNKAVTYSTDKGYAVSAYLPLVPIERIAKVFGDDGEAVAPASQASE</sequence>
<dbReference type="InterPro" id="IPR008802">
    <property type="entry name" value="REF"/>
</dbReference>
<dbReference type="PANTHER" id="PTHR33732">
    <property type="entry name" value="REF/SRPP-LIKE PROTEIN OS05G0151300/LOC_OS05G05940"/>
    <property type="match status" value="1"/>
</dbReference>
<gene>
    <name evidence="2" type="ORF">M6B38_205655</name>
</gene>